<keyword evidence="5 7" id="KW-0472">Membrane</keyword>
<protein>
    <submittedName>
        <fullName evidence="8">Lipid A biosynthesis acyltransferase</fullName>
    </submittedName>
</protein>
<keyword evidence="2" id="KW-1003">Cell membrane</keyword>
<proteinExistence type="predicted"/>
<dbReference type="PANTHER" id="PTHR30606:SF10">
    <property type="entry name" value="PHOSPHATIDYLINOSITOL MANNOSIDE ACYLTRANSFERASE"/>
    <property type="match status" value="1"/>
</dbReference>
<keyword evidence="7" id="KW-1133">Transmembrane helix</keyword>
<evidence type="ECO:0000256" key="4">
    <source>
        <dbReference type="ARBA" id="ARBA00022679"/>
    </source>
</evidence>
<dbReference type="PANTHER" id="PTHR30606">
    <property type="entry name" value="LIPID A BIOSYNTHESIS LAUROYL ACYLTRANSFERASE"/>
    <property type="match status" value="1"/>
</dbReference>
<dbReference type="RefSeq" id="WP_241275153.1">
    <property type="nucleotide sequence ID" value="NZ_JAKZGS010000009.1"/>
</dbReference>
<keyword evidence="7" id="KW-0812">Transmembrane</keyword>
<dbReference type="InterPro" id="IPR004960">
    <property type="entry name" value="LipA_acyltrans"/>
</dbReference>
<comment type="subcellular location">
    <subcellularLocation>
        <location evidence="1">Cell inner membrane</location>
    </subcellularLocation>
</comment>
<evidence type="ECO:0000313" key="8">
    <source>
        <dbReference type="EMBL" id="MCH7398640.1"/>
    </source>
</evidence>
<name>A0ABS9UQD1_9BACT</name>
<accession>A0ABS9UQD1</accession>
<evidence type="ECO:0000256" key="1">
    <source>
        <dbReference type="ARBA" id="ARBA00004533"/>
    </source>
</evidence>
<gene>
    <name evidence="8" type="ORF">MM236_11595</name>
</gene>
<evidence type="ECO:0000256" key="2">
    <source>
        <dbReference type="ARBA" id="ARBA00022475"/>
    </source>
</evidence>
<evidence type="ECO:0000256" key="6">
    <source>
        <dbReference type="ARBA" id="ARBA00023315"/>
    </source>
</evidence>
<evidence type="ECO:0000313" key="9">
    <source>
        <dbReference type="Proteomes" id="UP001165488"/>
    </source>
</evidence>
<dbReference type="CDD" id="cd07984">
    <property type="entry name" value="LPLAT_LABLAT-like"/>
    <property type="match status" value="1"/>
</dbReference>
<dbReference type="EMBL" id="JAKZGS010000009">
    <property type="protein sequence ID" value="MCH7398640.1"/>
    <property type="molecule type" value="Genomic_DNA"/>
</dbReference>
<reference evidence="8" key="1">
    <citation type="submission" date="2022-03" db="EMBL/GenBank/DDBJ databases">
        <title>De novo assembled genomes of Belliella spp. (Cyclobacteriaceae) strains.</title>
        <authorList>
            <person name="Szabo A."/>
            <person name="Korponai K."/>
            <person name="Felfoldi T."/>
        </authorList>
    </citation>
    <scope>NUCLEOTIDE SEQUENCE</scope>
    <source>
        <strain evidence="8">DSM 107340</strain>
    </source>
</reference>
<dbReference type="Proteomes" id="UP001165488">
    <property type="component" value="Unassembled WGS sequence"/>
</dbReference>
<sequence length="288" mass="34487">MIFFKLISYLPLSILYIFSDILYLIGYYIVGYRKKVIKENLKYAFPEKTEIERLKIEREFFRNLTDSFAETFKMYTISKKELAKRVQIENVNIPLELIKKGEVVVGMTGHFFNWEMHLLQMMGNISTQCEVVYLKVNSPFFEKLMKNIRGRFGGMLVERASFQREYLRNREVPRLIVLAADQRPTKAEIRYWAPFMNRETIFFEGAEKLAKRFGHTVIYSDVRKPKRGHYIFTYSLMDNPPYDQAAEHSITDEFIRRTEHTIRHSPSLYLWSHNRWKVSREFNPDKID</sequence>
<keyword evidence="3" id="KW-0997">Cell inner membrane</keyword>
<dbReference type="GO" id="GO:0016746">
    <property type="term" value="F:acyltransferase activity"/>
    <property type="evidence" value="ECO:0007669"/>
    <property type="project" value="UniProtKB-KW"/>
</dbReference>
<organism evidence="8 9">
    <name type="scientific">Belliella calami</name>
    <dbReference type="NCBI Taxonomy" id="2923436"/>
    <lineage>
        <taxon>Bacteria</taxon>
        <taxon>Pseudomonadati</taxon>
        <taxon>Bacteroidota</taxon>
        <taxon>Cytophagia</taxon>
        <taxon>Cytophagales</taxon>
        <taxon>Cyclobacteriaceae</taxon>
        <taxon>Belliella</taxon>
    </lineage>
</organism>
<feature type="transmembrane region" description="Helical" evidence="7">
    <location>
        <begin position="6"/>
        <end position="30"/>
    </location>
</feature>
<keyword evidence="9" id="KW-1185">Reference proteome</keyword>
<keyword evidence="6 8" id="KW-0012">Acyltransferase</keyword>
<evidence type="ECO:0000256" key="5">
    <source>
        <dbReference type="ARBA" id="ARBA00023136"/>
    </source>
</evidence>
<evidence type="ECO:0000256" key="7">
    <source>
        <dbReference type="SAM" id="Phobius"/>
    </source>
</evidence>
<evidence type="ECO:0000256" key="3">
    <source>
        <dbReference type="ARBA" id="ARBA00022519"/>
    </source>
</evidence>
<dbReference type="Pfam" id="PF03279">
    <property type="entry name" value="Lip_A_acyltrans"/>
    <property type="match status" value="1"/>
</dbReference>
<comment type="caution">
    <text evidence="8">The sequence shown here is derived from an EMBL/GenBank/DDBJ whole genome shotgun (WGS) entry which is preliminary data.</text>
</comment>
<keyword evidence="4" id="KW-0808">Transferase</keyword>